<dbReference type="SUPFAM" id="SSF50475">
    <property type="entry name" value="FMN-binding split barrel"/>
    <property type="match status" value="1"/>
</dbReference>
<evidence type="ECO:0000256" key="2">
    <source>
        <dbReference type="SAM" id="MobiDB-lite"/>
    </source>
</evidence>
<dbReference type="EMBL" id="AP023396">
    <property type="protein sequence ID" value="BCK54542.1"/>
    <property type="molecule type" value="Genomic_DNA"/>
</dbReference>
<keyword evidence="5" id="KW-1185">Reference proteome</keyword>
<dbReference type="Gene3D" id="2.30.110.10">
    <property type="entry name" value="Electron Transport, Fmn-binding Protein, Chain A"/>
    <property type="match status" value="1"/>
</dbReference>
<dbReference type="NCBIfam" id="TIGR03668">
    <property type="entry name" value="Rv0121_F420"/>
    <property type="match status" value="1"/>
</dbReference>
<dbReference type="InterPro" id="IPR012349">
    <property type="entry name" value="Split_barrel_FMN-bd"/>
</dbReference>
<protein>
    <submittedName>
        <fullName evidence="4">PPOX class F420-dependent oxidoreductase</fullName>
    </submittedName>
</protein>
<dbReference type="InterPro" id="IPR019967">
    <property type="entry name" value="F420-dep_enz_PPOX_Rv0121"/>
</dbReference>
<dbReference type="InterPro" id="IPR052019">
    <property type="entry name" value="F420H2_bilvrd_red/Heme_oxyg"/>
</dbReference>
<evidence type="ECO:0000259" key="3">
    <source>
        <dbReference type="Pfam" id="PF01243"/>
    </source>
</evidence>
<dbReference type="GO" id="GO:0070967">
    <property type="term" value="F:coenzyme F420 binding"/>
    <property type="evidence" value="ECO:0007669"/>
    <property type="project" value="TreeGrafter"/>
</dbReference>
<dbReference type="PANTHER" id="PTHR35176">
    <property type="entry name" value="HEME OXYGENASE HI_0854-RELATED"/>
    <property type="match status" value="1"/>
</dbReference>
<proteinExistence type="predicted"/>
<feature type="region of interest" description="Disordered" evidence="2">
    <location>
        <begin position="138"/>
        <end position="162"/>
    </location>
</feature>
<dbReference type="PANTHER" id="PTHR35176:SF2">
    <property type="entry name" value="F420H(2)-DEPENDENT REDUCTASE RV1155"/>
    <property type="match status" value="1"/>
</dbReference>
<name>A0A7G1KGX7_9NOCA</name>
<dbReference type="GO" id="GO:0016627">
    <property type="term" value="F:oxidoreductase activity, acting on the CH-CH group of donors"/>
    <property type="evidence" value="ECO:0007669"/>
    <property type="project" value="TreeGrafter"/>
</dbReference>
<evidence type="ECO:0000256" key="1">
    <source>
        <dbReference type="ARBA" id="ARBA00023002"/>
    </source>
</evidence>
<accession>A0A7G1KGX7</accession>
<dbReference type="KEGG" id="nwl:NWFMUON74_23140"/>
<evidence type="ECO:0000313" key="4">
    <source>
        <dbReference type="EMBL" id="BCK54542.1"/>
    </source>
</evidence>
<reference evidence="4 5" key="1">
    <citation type="submission" date="2020-08" db="EMBL/GenBank/DDBJ databases">
        <title>Genome Sequencing of Nocardia wallacei strain FMUON74 and assembly.</title>
        <authorList>
            <person name="Toyokawa M."/>
            <person name="Uesaka K."/>
        </authorList>
    </citation>
    <scope>NUCLEOTIDE SEQUENCE [LARGE SCALE GENOMIC DNA]</scope>
    <source>
        <strain evidence="4 5">FMUON74</strain>
    </source>
</reference>
<dbReference type="AlphaFoldDB" id="A0A7G1KGX7"/>
<gene>
    <name evidence="4" type="ORF">NWFMUON74_23140</name>
</gene>
<organism evidence="4 5">
    <name type="scientific">Nocardia wallacei</name>
    <dbReference type="NCBI Taxonomy" id="480035"/>
    <lineage>
        <taxon>Bacteria</taxon>
        <taxon>Bacillati</taxon>
        <taxon>Actinomycetota</taxon>
        <taxon>Actinomycetes</taxon>
        <taxon>Mycobacteriales</taxon>
        <taxon>Nocardiaceae</taxon>
        <taxon>Nocardia</taxon>
    </lineage>
</organism>
<keyword evidence="1" id="KW-0560">Oxidoreductase</keyword>
<sequence length="162" mass="17997">MRLDEREALRRFRAARVARLATVSAAGQPHLVPVTFAVAPDAPVVVIAVDHKPKTTTKLRRLSNIAARDRASVLADEYDEDWTRLWWVRLDGAARILTEPADRAEPIAWLTAKYPQYQGNRPQGPVIRIDAETVRGWSYSDGGDLDPTDPGSVMRPSGSNLE</sequence>
<evidence type="ECO:0000313" key="5">
    <source>
        <dbReference type="Proteomes" id="UP000516173"/>
    </source>
</evidence>
<dbReference type="Pfam" id="PF01243">
    <property type="entry name" value="PNPOx_N"/>
    <property type="match status" value="1"/>
</dbReference>
<feature type="domain" description="Pyridoxamine 5'-phosphate oxidase N-terminal" evidence="3">
    <location>
        <begin position="7"/>
        <end position="137"/>
    </location>
</feature>
<dbReference type="Proteomes" id="UP000516173">
    <property type="component" value="Chromosome"/>
</dbReference>
<dbReference type="InterPro" id="IPR011576">
    <property type="entry name" value="Pyridox_Oxase_N"/>
</dbReference>
<dbReference type="GO" id="GO:0005829">
    <property type="term" value="C:cytosol"/>
    <property type="evidence" value="ECO:0007669"/>
    <property type="project" value="TreeGrafter"/>
</dbReference>